<dbReference type="PROSITE" id="PS51782">
    <property type="entry name" value="LYSM"/>
    <property type="match status" value="1"/>
</dbReference>
<dbReference type="PANTHER" id="PTHR21666">
    <property type="entry name" value="PEPTIDASE-RELATED"/>
    <property type="match status" value="1"/>
</dbReference>
<dbReference type="SMART" id="SM00257">
    <property type="entry name" value="LysM"/>
    <property type="match status" value="1"/>
</dbReference>
<dbReference type="GO" id="GO:0009279">
    <property type="term" value="C:cell outer membrane"/>
    <property type="evidence" value="ECO:0007669"/>
    <property type="project" value="TreeGrafter"/>
</dbReference>
<dbReference type="EMBL" id="MVJN01000002">
    <property type="protein sequence ID" value="RAP37938.1"/>
    <property type="molecule type" value="Genomic_DNA"/>
</dbReference>
<dbReference type="PROSITE" id="PS51257">
    <property type="entry name" value="PROKAR_LIPOPROTEIN"/>
    <property type="match status" value="1"/>
</dbReference>
<dbReference type="InterPro" id="IPR036779">
    <property type="entry name" value="LysM_dom_sf"/>
</dbReference>
<accession>A0A364LM39</accession>
<dbReference type="Pfam" id="PF01476">
    <property type="entry name" value="LysM"/>
    <property type="match status" value="1"/>
</dbReference>
<dbReference type="GO" id="GO:0004222">
    <property type="term" value="F:metalloendopeptidase activity"/>
    <property type="evidence" value="ECO:0007669"/>
    <property type="project" value="TreeGrafter"/>
</dbReference>
<dbReference type="PANTHER" id="PTHR21666:SF263">
    <property type="entry name" value="MUREIN HYDROLASE ACTIVATOR NLPD"/>
    <property type="match status" value="1"/>
</dbReference>
<dbReference type="CDD" id="cd00118">
    <property type="entry name" value="LysM"/>
    <property type="match status" value="1"/>
</dbReference>
<comment type="similarity">
    <text evidence="1">Belongs to the E.coli NlpD/Haemophilus LppB family.</text>
</comment>
<dbReference type="Gene3D" id="3.10.350.10">
    <property type="entry name" value="LysM domain"/>
    <property type="match status" value="1"/>
</dbReference>
<dbReference type="InterPro" id="IPR018392">
    <property type="entry name" value="LysM"/>
</dbReference>
<evidence type="ECO:0000313" key="5">
    <source>
        <dbReference type="Proteomes" id="UP000249458"/>
    </source>
</evidence>
<gene>
    <name evidence="4" type="ORF">B1207_02815</name>
</gene>
<reference evidence="4 5" key="1">
    <citation type="submission" date="2017-02" db="EMBL/GenBank/DDBJ databases">
        <title>Legionella quilivanii strain from human: case report and whole genome sequencing analysis.</title>
        <authorList>
            <person name="Lalancette C."/>
            <person name="Leduc J.-M."/>
            <person name="Levesque S."/>
            <person name="Fournier E."/>
            <person name="Saoud J."/>
            <person name="Faucher S.P."/>
            <person name="Bernard K."/>
            <person name="Martineau C."/>
            <person name="Longtin J."/>
        </authorList>
    </citation>
    <scope>NUCLEOTIDE SEQUENCE [LARGE SCALE GENOMIC DNA]</scope>
    <source>
        <strain evidence="4 5">ID143958</strain>
    </source>
</reference>
<dbReference type="GO" id="GO:0032153">
    <property type="term" value="C:cell division site"/>
    <property type="evidence" value="ECO:0007669"/>
    <property type="project" value="TreeGrafter"/>
</dbReference>
<dbReference type="CDD" id="cd12797">
    <property type="entry name" value="M23_peptidase"/>
    <property type="match status" value="1"/>
</dbReference>
<feature type="chain" id="PRO_5016784623" description="LysM domain-containing protein" evidence="2">
    <location>
        <begin position="22"/>
        <end position="258"/>
    </location>
</feature>
<protein>
    <recommendedName>
        <fullName evidence="3">LysM domain-containing protein</fullName>
    </recommendedName>
</protein>
<dbReference type="Pfam" id="PF01551">
    <property type="entry name" value="Peptidase_M23"/>
    <property type="match status" value="1"/>
</dbReference>
<dbReference type="Proteomes" id="UP000249458">
    <property type="component" value="Unassembled WGS sequence"/>
</dbReference>
<evidence type="ECO:0000256" key="1">
    <source>
        <dbReference type="ARBA" id="ARBA00038420"/>
    </source>
</evidence>
<name>A0A364LM39_9GAMM</name>
<evidence type="ECO:0000256" key="2">
    <source>
        <dbReference type="SAM" id="SignalP"/>
    </source>
</evidence>
<dbReference type="AlphaFoldDB" id="A0A364LM39"/>
<keyword evidence="2" id="KW-0732">Signal</keyword>
<proteinExistence type="inferred from homology"/>
<evidence type="ECO:0000313" key="4">
    <source>
        <dbReference type="EMBL" id="RAP37938.1"/>
    </source>
</evidence>
<dbReference type="InterPro" id="IPR016047">
    <property type="entry name" value="M23ase_b-sheet_dom"/>
</dbReference>
<dbReference type="Gene3D" id="2.70.70.10">
    <property type="entry name" value="Glucose Permease (Domain IIA)"/>
    <property type="match status" value="1"/>
</dbReference>
<sequence length="258" mass="28573">MRQTMPALFLLLLISFLSGCAVNPRPVPVEDIRSRWELSHKTIHVVQPGDTLYAIAFRYDRDVRQLAAYNHLRIPYSVRVGQTIRLSPNAQIRTGSSVKPAPQHYEKPFKTAKTPQYIQKKPNSAVVPQPVPAQYAGGQWRWPAPGRVVTTFNPGQGKKGIDIAGSKGAAVYASADGVVAYSGNGLSGYGNLIIIKHNGQFLTAYANNLKNKVQEGQKVKAGQIIAEMGIIDRQFWGVHFEIRKSGQPVNPMLYLQKR</sequence>
<comment type="caution">
    <text evidence="4">The sequence shown here is derived from an EMBL/GenBank/DDBJ whole genome shotgun (WGS) entry which is preliminary data.</text>
</comment>
<organism evidence="4 5">
    <name type="scientific">Legionella quinlivanii</name>
    <dbReference type="NCBI Taxonomy" id="45073"/>
    <lineage>
        <taxon>Bacteria</taxon>
        <taxon>Pseudomonadati</taxon>
        <taxon>Pseudomonadota</taxon>
        <taxon>Gammaproteobacteria</taxon>
        <taxon>Legionellales</taxon>
        <taxon>Legionellaceae</taxon>
        <taxon>Legionella</taxon>
    </lineage>
</organism>
<dbReference type="SUPFAM" id="SSF51261">
    <property type="entry name" value="Duplicated hybrid motif"/>
    <property type="match status" value="1"/>
</dbReference>
<evidence type="ECO:0000259" key="3">
    <source>
        <dbReference type="PROSITE" id="PS51782"/>
    </source>
</evidence>
<feature type="signal peptide" evidence="2">
    <location>
        <begin position="1"/>
        <end position="21"/>
    </location>
</feature>
<dbReference type="InterPro" id="IPR050570">
    <property type="entry name" value="Cell_wall_metabolism_enzyme"/>
</dbReference>
<dbReference type="RefSeq" id="WP_253255772.1">
    <property type="nucleotide sequence ID" value="NZ_MVJN01000002.1"/>
</dbReference>
<dbReference type="InterPro" id="IPR011055">
    <property type="entry name" value="Dup_hybrid_motif"/>
</dbReference>
<feature type="domain" description="LysM" evidence="3">
    <location>
        <begin position="42"/>
        <end position="86"/>
    </location>
</feature>